<dbReference type="Proteomes" id="UP000198615">
    <property type="component" value="Unassembled WGS sequence"/>
</dbReference>
<dbReference type="InterPro" id="IPR011006">
    <property type="entry name" value="CheY-like_superfamily"/>
</dbReference>
<proteinExistence type="predicted"/>
<dbReference type="SMART" id="SM00448">
    <property type="entry name" value="REC"/>
    <property type="match status" value="1"/>
</dbReference>
<feature type="compositionally biased region" description="Basic and acidic residues" evidence="2">
    <location>
        <begin position="161"/>
        <end position="180"/>
    </location>
</feature>
<evidence type="ECO:0000313" key="5">
    <source>
        <dbReference type="Proteomes" id="UP000198615"/>
    </source>
</evidence>
<evidence type="ECO:0000259" key="3">
    <source>
        <dbReference type="PROSITE" id="PS50110"/>
    </source>
</evidence>
<dbReference type="Gene3D" id="3.40.50.2300">
    <property type="match status" value="1"/>
</dbReference>
<dbReference type="SUPFAM" id="SSF52172">
    <property type="entry name" value="CheY-like"/>
    <property type="match status" value="1"/>
</dbReference>
<feature type="region of interest" description="Disordered" evidence="2">
    <location>
        <begin position="153"/>
        <end position="180"/>
    </location>
</feature>
<dbReference type="AlphaFoldDB" id="A0A8G2BGL1"/>
<keyword evidence="5" id="KW-1185">Reference proteome</keyword>
<dbReference type="GO" id="GO:0000160">
    <property type="term" value="P:phosphorelay signal transduction system"/>
    <property type="evidence" value="ECO:0007669"/>
    <property type="project" value="InterPro"/>
</dbReference>
<gene>
    <name evidence="4" type="ORF">SAMN05660686_01552</name>
</gene>
<name>A0A8G2BGL1_9PROT</name>
<keyword evidence="1" id="KW-0597">Phosphoprotein</keyword>
<sequence length="180" mass="20029">MSMKTYALEAISVLVVEDNRFMRSILVNVIKGLGVTHVVEARDGQEALEELRNTAADIIVMDWELEGMAGSKLLQTVRSGKRGLNPLTPVIVVSANTIARNVLQARDTGMTEFLAKPVSAAAIYARIVSIIEHPRRFVRTGSYFGPDRRRRFEPGYLGPKRRADDRSMDDATDIDVKKQA</sequence>
<dbReference type="OrthoDB" id="9786548at2"/>
<feature type="domain" description="Response regulatory" evidence="3">
    <location>
        <begin position="12"/>
        <end position="131"/>
    </location>
</feature>
<evidence type="ECO:0000256" key="2">
    <source>
        <dbReference type="SAM" id="MobiDB-lite"/>
    </source>
</evidence>
<dbReference type="InterPro" id="IPR001789">
    <property type="entry name" value="Sig_transdc_resp-reg_receiver"/>
</dbReference>
<dbReference type="PROSITE" id="PS50110">
    <property type="entry name" value="RESPONSE_REGULATORY"/>
    <property type="match status" value="1"/>
</dbReference>
<evidence type="ECO:0000256" key="1">
    <source>
        <dbReference type="PROSITE-ProRule" id="PRU00169"/>
    </source>
</evidence>
<feature type="modified residue" description="4-aspartylphosphate" evidence="1">
    <location>
        <position position="62"/>
    </location>
</feature>
<evidence type="ECO:0000313" key="4">
    <source>
        <dbReference type="EMBL" id="SDF52819.1"/>
    </source>
</evidence>
<dbReference type="PANTHER" id="PTHR43228">
    <property type="entry name" value="TWO-COMPONENT RESPONSE REGULATOR"/>
    <property type="match status" value="1"/>
</dbReference>
<organism evidence="4 5">
    <name type="scientific">Thalassobaculum litoreum DSM 18839</name>
    <dbReference type="NCBI Taxonomy" id="1123362"/>
    <lineage>
        <taxon>Bacteria</taxon>
        <taxon>Pseudomonadati</taxon>
        <taxon>Pseudomonadota</taxon>
        <taxon>Alphaproteobacteria</taxon>
        <taxon>Rhodospirillales</taxon>
        <taxon>Thalassobaculaceae</taxon>
        <taxon>Thalassobaculum</taxon>
    </lineage>
</organism>
<protein>
    <submittedName>
        <fullName evidence="4">CheY chemotaxis protein or a CheY-like REC (Receiver) domain</fullName>
    </submittedName>
</protein>
<dbReference type="EMBL" id="FNBW01000004">
    <property type="protein sequence ID" value="SDF52819.1"/>
    <property type="molecule type" value="Genomic_DNA"/>
</dbReference>
<reference evidence="4 5" key="1">
    <citation type="submission" date="2016-10" db="EMBL/GenBank/DDBJ databases">
        <authorList>
            <person name="Varghese N."/>
            <person name="Submissions S."/>
        </authorList>
    </citation>
    <scope>NUCLEOTIDE SEQUENCE [LARGE SCALE GENOMIC DNA]</scope>
    <source>
        <strain evidence="4 5">DSM 18839</strain>
    </source>
</reference>
<dbReference type="RefSeq" id="WP_051244830.1">
    <property type="nucleotide sequence ID" value="NZ_FNBW01000004.1"/>
</dbReference>
<dbReference type="Pfam" id="PF00072">
    <property type="entry name" value="Response_reg"/>
    <property type="match status" value="1"/>
</dbReference>
<accession>A0A8G2BGL1</accession>
<dbReference type="PANTHER" id="PTHR43228:SF1">
    <property type="entry name" value="TWO-COMPONENT RESPONSE REGULATOR ARR22"/>
    <property type="match status" value="1"/>
</dbReference>
<comment type="caution">
    <text evidence="4">The sequence shown here is derived from an EMBL/GenBank/DDBJ whole genome shotgun (WGS) entry which is preliminary data.</text>
</comment>
<dbReference type="InterPro" id="IPR052048">
    <property type="entry name" value="ST_Response_Regulator"/>
</dbReference>